<comment type="caution">
    <text evidence="8">The sequence shown here is derived from an EMBL/GenBank/DDBJ whole genome shotgun (WGS) entry which is preliminary data.</text>
</comment>
<dbReference type="InterPro" id="IPR020556">
    <property type="entry name" value="Amidase_CS"/>
</dbReference>
<dbReference type="Proteomes" id="UP000256690">
    <property type="component" value="Unassembled WGS sequence"/>
</dbReference>
<dbReference type="PIRSF" id="PIRSF001221">
    <property type="entry name" value="Amidase_fungi"/>
    <property type="match status" value="1"/>
</dbReference>
<dbReference type="PANTHER" id="PTHR46072:SF4">
    <property type="entry name" value="AMIDASE C550.07-RELATED"/>
    <property type="match status" value="1"/>
</dbReference>
<comment type="catalytic activity">
    <reaction evidence="1">
        <text>a monocarboxylic acid amide + H2O = a monocarboxylate + NH4(+)</text>
        <dbReference type="Rhea" id="RHEA:12020"/>
        <dbReference type="ChEBI" id="CHEBI:15377"/>
        <dbReference type="ChEBI" id="CHEBI:28938"/>
        <dbReference type="ChEBI" id="CHEBI:35757"/>
        <dbReference type="ChEBI" id="CHEBI:83628"/>
        <dbReference type="EC" id="3.5.1.4"/>
    </reaction>
</comment>
<feature type="binding site" evidence="6">
    <location>
        <position position="176"/>
    </location>
    <ligand>
        <name>substrate</name>
    </ligand>
</feature>
<dbReference type="EC" id="3.5.1.4" evidence="3"/>
<evidence type="ECO:0000256" key="4">
    <source>
        <dbReference type="ARBA" id="ARBA00022801"/>
    </source>
</evidence>
<keyword evidence="9" id="KW-1185">Reference proteome</keyword>
<dbReference type="RefSeq" id="XP_026600125.1">
    <property type="nucleotide sequence ID" value="XM_026751039.1"/>
</dbReference>
<dbReference type="Gene3D" id="3.90.1300.10">
    <property type="entry name" value="Amidase signature (AS) domain"/>
    <property type="match status" value="1"/>
</dbReference>
<feature type="binding site" evidence="6">
    <location>
        <position position="202"/>
    </location>
    <ligand>
        <name>substrate</name>
    </ligand>
</feature>
<feature type="active site" description="Charge relay system" evidence="5">
    <location>
        <position position="202"/>
    </location>
</feature>
<feature type="binding site" evidence="6">
    <location>
        <begin position="223"/>
        <end position="226"/>
    </location>
    <ligand>
        <name>substrate</name>
    </ligand>
</feature>
<accession>A0A3D8QZF7</accession>
<evidence type="ECO:0000313" key="9">
    <source>
        <dbReference type="Proteomes" id="UP000256690"/>
    </source>
</evidence>
<dbReference type="EMBL" id="PVWQ01000012">
    <property type="protein sequence ID" value="RDW67157.1"/>
    <property type="molecule type" value="Genomic_DNA"/>
</dbReference>
<evidence type="ECO:0000256" key="3">
    <source>
        <dbReference type="ARBA" id="ARBA00012922"/>
    </source>
</evidence>
<evidence type="ECO:0000256" key="6">
    <source>
        <dbReference type="PIRSR" id="PIRSR001221-2"/>
    </source>
</evidence>
<evidence type="ECO:0000259" key="7">
    <source>
        <dbReference type="Pfam" id="PF01425"/>
    </source>
</evidence>
<dbReference type="GO" id="GO:0004040">
    <property type="term" value="F:amidase activity"/>
    <property type="evidence" value="ECO:0007669"/>
    <property type="project" value="UniProtKB-EC"/>
</dbReference>
<dbReference type="InterPro" id="IPR023631">
    <property type="entry name" value="Amidase_dom"/>
</dbReference>
<gene>
    <name evidence="8" type="ORF">DSM5745_09023</name>
</gene>
<name>A0A3D8QZF7_9EURO</name>
<dbReference type="OrthoDB" id="6428749at2759"/>
<evidence type="ECO:0000256" key="1">
    <source>
        <dbReference type="ARBA" id="ARBA00001311"/>
    </source>
</evidence>
<reference evidence="8 9" key="1">
    <citation type="journal article" date="2018" name="IMA Fungus">
        <title>IMA Genome-F 9: Draft genome sequence of Annulohypoxylon stygium, Aspergillus mulundensis, Berkeleyomyces basicola (syn. Thielaviopsis basicola), Ceratocystis smalleyi, two Cercospora beticola strains, Coleophoma cylindrospora, Fusarium fracticaudum, Phialophora cf. hyalina, and Morchella septimelata.</title>
        <authorList>
            <person name="Wingfield B.D."/>
            <person name="Bills G.F."/>
            <person name="Dong Y."/>
            <person name="Huang W."/>
            <person name="Nel W.J."/>
            <person name="Swalarsk-Parry B.S."/>
            <person name="Vaghefi N."/>
            <person name="Wilken P.M."/>
            <person name="An Z."/>
            <person name="de Beer Z.W."/>
            <person name="De Vos L."/>
            <person name="Chen L."/>
            <person name="Duong T.A."/>
            <person name="Gao Y."/>
            <person name="Hammerbacher A."/>
            <person name="Kikkert J.R."/>
            <person name="Li Y."/>
            <person name="Li H."/>
            <person name="Li K."/>
            <person name="Li Q."/>
            <person name="Liu X."/>
            <person name="Ma X."/>
            <person name="Naidoo K."/>
            <person name="Pethybridge S.J."/>
            <person name="Sun J."/>
            <person name="Steenkamp E.T."/>
            <person name="van der Nest M.A."/>
            <person name="van Wyk S."/>
            <person name="Wingfield M.J."/>
            <person name="Xiong C."/>
            <person name="Yue Q."/>
            <person name="Zhang X."/>
        </authorList>
    </citation>
    <scope>NUCLEOTIDE SEQUENCE [LARGE SCALE GENOMIC DNA]</scope>
    <source>
        <strain evidence="8 9">DSM 5745</strain>
    </source>
</reference>
<evidence type="ECO:0000256" key="2">
    <source>
        <dbReference type="ARBA" id="ARBA00009199"/>
    </source>
</evidence>
<comment type="similarity">
    <text evidence="2">Belongs to the amidase family.</text>
</comment>
<dbReference type="InterPro" id="IPR036928">
    <property type="entry name" value="AS_sf"/>
</dbReference>
<dbReference type="SUPFAM" id="SSF75304">
    <property type="entry name" value="Amidase signature (AS) enzymes"/>
    <property type="match status" value="1"/>
</dbReference>
<dbReference type="GeneID" id="38119393"/>
<evidence type="ECO:0000313" key="8">
    <source>
        <dbReference type="EMBL" id="RDW67157.1"/>
    </source>
</evidence>
<dbReference type="Pfam" id="PF01425">
    <property type="entry name" value="Amidase"/>
    <property type="match status" value="1"/>
</dbReference>
<feature type="active site" description="Acyl-ester intermediate" evidence="5">
    <location>
        <position position="226"/>
    </location>
</feature>
<keyword evidence="4" id="KW-0378">Hydrolase</keyword>
<dbReference type="AlphaFoldDB" id="A0A3D8QZF7"/>
<sequence>MSSTWKVQAGKARNILEESIPKQWLVPADQLPPLDQLNVVGFPRKSGMLTEKELAITECSAIALVAAMGEGRFSAEEVVVAFLKRSLNFATEFMAEEAIARAKELDEYYKETGQLVGPLHGVPISVKEHIGFRGRHLNAGYVTWVDNIATEDALIVECLEEAGAVFHVRTNEPQSLMHLCCSNNLTGTTLNPYNRNLSPGGSSGGEGASMGFKCAPLGIGSDIGGSIRCPAAFCNAYGFRPTIHRNPCRGSKVPAPGQESILGVNGPLASQCIEDLDLFQRALLDQEPWDEDTSLVPLPWKQVSPTEDITVAIMWDDGCVRPHPPIIRALKHAQERLRAVGVNVVDWEPYNHDHGWNIISSLYFADAAERNRELIRETGEPTLTLTEWAFQYSRSTPLTVTENWALNSQRDEYRNDYHALMKSHGVDFILCPAHVSVASVLGESHYWNYTAIWNILDQPAAVFPSGLYVDPKLDTVDSSYQPRSAEDEREWKKYAPERYVGAPIGLQLVGRHFKDEETLAAASLVSNVLKESTKL</sequence>
<organism evidence="8 9">
    <name type="scientific">Aspergillus mulundensis</name>
    <dbReference type="NCBI Taxonomy" id="1810919"/>
    <lineage>
        <taxon>Eukaryota</taxon>
        <taxon>Fungi</taxon>
        <taxon>Dikarya</taxon>
        <taxon>Ascomycota</taxon>
        <taxon>Pezizomycotina</taxon>
        <taxon>Eurotiomycetes</taxon>
        <taxon>Eurotiomycetidae</taxon>
        <taxon>Eurotiales</taxon>
        <taxon>Aspergillaceae</taxon>
        <taxon>Aspergillus</taxon>
        <taxon>Aspergillus subgen. Nidulantes</taxon>
    </lineage>
</organism>
<evidence type="ECO:0000256" key="5">
    <source>
        <dbReference type="PIRSR" id="PIRSR001221-1"/>
    </source>
</evidence>
<dbReference type="PANTHER" id="PTHR46072">
    <property type="entry name" value="AMIDASE-RELATED-RELATED"/>
    <property type="match status" value="1"/>
</dbReference>
<protein>
    <recommendedName>
        <fullName evidence="3">amidase</fullName>
        <ecNumber evidence="3">3.5.1.4</ecNumber>
    </recommendedName>
</protein>
<proteinExistence type="inferred from homology"/>
<dbReference type="STRING" id="1810919.A0A3D8QZF7"/>
<feature type="active site" description="Charge relay system" evidence="5">
    <location>
        <position position="127"/>
    </location>
</feature>
<feature type="domain" description="Amidase" evidence="7">
    <location>
        <begin position="85"/>
        <end position="519"/>
    </location>
</feature>
<dbReference type="PROSITE" id="PS00571">
    <property type="entry name" value="AMIDASES"/>
    <property type="match status" value="1"/>
</dbReference>